<dbReference type="EMBL" id="PYSW02000028">
    <property type="protein sequence ID" value="KAG2379609.1"/>
    <property type="molecule type" value="Genomic_DNA"/>
</dbReference>
<dbReference type="InterPro" id="IPR001623">
    <property type="entry name" value="DnaJ_domain"/>
</dbReference>
<dbReference type="SUPFAM" id="SSF46565">
    <property type="entry name" value="Chaperone J-domain"/>
    <property type="match status" value="1"/>
</dbReference>
<dbReference type="Proteomes" id="UP000816034">
    <property type="component" value="Unassembled WGS sequence"/>
</dbReference>
<comment type="caution">
    <text evidence="10">The sequence shown here is derived from an EMBL/GenBank/DDBJ whole genome shotgun (WGS) entry which is preliminary data.</text>
</comment>
<organism evidence="10 11">
    <name type="scientific">Naegleria lovaniensis</name>
    <name type="common">Amoeba</name>
    <dbReference type="NCBI Taxonomy" id="51637"/>
    <lineage>
        <taxon>Eukaryota</taxon>
        <taxon>Discoba</taxon>
        <taxon>Heterolobosea</taxon>
        <taxon>Tetramitia</taxon>
        <taxon>Eutetramitia</taxon>
        <taxon>Vahlkampfiidae</taxon>
        <taxon>Naegleria</taxon>
    </lineage>
</organism>
<name>A0AA88GLA5_NAELO</name>
<comment type="similarity">
    <text evidence="7">Belongs to the TIM14 family.</text>
</comment>
<dbReference type="CDD" id="cd06257">
    <property type="entry name" value="DnaJ"/>
    <property type="match status" value="1"/>
</dbReference>
<evidence type="ECO:0000256" key="6">
    <source>
        <dbReference type="ARBA" id="ARBA00023136"/>
    </source>
</evidence>
<dbReference type="Gene3D" id="1.10.287.110">
    <property type="entry name" value="DnaJ domain"/>
    <property type="match status" value="1"/>
</dbReference>
<dbReference type="RefSeq" id="XP_044546871.1">
    <property type="nucleotide sequence ID" value="XM_044696618.1"/>
</dbReference>
<dbReference type="PANTHER" id="PTHR12763:SF28">
    <property type="entry name" value="GEO10507P1-RELATED"/>
    <property type="match status" value="1"/>
</dbReference>
<keyword evidence="3" id="KW-0999">Mitochondrion inner membrane</keyword>
<dbReference type="GO" id="GO:0001671">
    <property type="term" value="F:ATPase activator activity"/>
    <property type="evidence" value="ECO:0007669"/>
    <property type="project" value="TreeGrafter"/>
</dbReference>
<evidence type="ECO:0000256" key="8">
    <source>
        <dbReference type="SAM" id="Phobius"/>
    </source>
</evidence>
<proteinExistence type="inferred from homology"/>
<dbReference type="FunFam" id="1.10.287.110:FF:000001">
    <property type="entry name" value="Import inner membrane translocase subunit tim14"/>
    <property type="match status" value="1"/>
</dbReference>
<feature type="domain" description="J" evidence="9">
    <location>
        <begin position="74"/>
        <end position="132"/>
    </location>
</feature>
<evidence type="ECO:0000259" key="9">
    <source>
        <dbReference type="PROSITE" id="PS50076"/>
    </source>
</evidence>
<gene>
    <name evidence="10" type="ORF">C9374_006726</name>
</gene>
<keyword evidence="4 8" id="KW-1133">Transmembrane helix</keyword>
<dbReference type="PANTHER" id="PTHR12763">
    <property type="match status" value="1"/>
</dbReference>
<evidence type="ECO:0000256" key="2">
    <source>
        <dbReference type="ARBA" id="ARBA00022692"/>
    </source>
</evidence>
<comment type="subcellular location">
    <subcellularLocation>
        <location evidence="1">Mitochondrion inner membrane</location>
        <topology evidence="1">Single-pass membrane protein</topology>
    </subcellularLocation>
</comment>
<dbReference type="GO" id="GO:0030150">
    <property type="term" value="P:protein import into mitochondrial matrix"/>
    <property type="evidence" value="ECO:0007669"/>
    <property type="project" value="TreeGrafter"/>
</dbReference>
<evidence type="ECO:0000256" key="5">
    <source>
        <dbReference type="ARBA" id="ARBA00023128"/>
    </source>
</evidence>
<protein>
    <recommendedName>
        <fullName evidence="9">J domain-containing protein</fullName>
    </recommendedName>
</protein>
<keyword evidence="11" id="KW-1185">Reference proteome</keyword>
<evidence type="ECO:0000313" key="10">
    <source>
        <dbReference type="EMBL" id="KAG2379609.1"/>
    </source>
</evidence>
<dbReference type="SMART" id="SM00271">
    <property type="entry name" value="DnaJ"/>
    <property type="match status" value="1"/>
</dbReference>
<keyword evidence="5" id="KW-0496">Mitochondrion</keyword>
<dbReference type="GeneID" id="68099180"/>
<accession>A0AA88GLA5</accession>
<keyword evidence="2 8" id="KW-0812">Transmembrane</keyword>
<dbReference type="InterPro" id="IPR036869">
    <property type="entry name" value="J_dom_sf"/>
</dbReference>
<evidence type="ECO:0000256" key="4">
    <source>
        <dbReference type="ARBA" id="ARBA00022989"/>
    </source>
</evidence>
<sequence>MVLSWVVAGVSIGTGLIFARASLRALARTRATASLNAASMNKTGFTLNTDFLSKPIYGRNFAEGSFNPEMSKKEALDILGFGKTVKHVTEEDVKKRHRKLMLLNHPDNGGSAYISSKINEAKDYLLGRYGRD</sequence>
<evidence type="ECO:0000256" key="1">
    <source>
        <dbReference type="ARBA" id="ARBA00004434"/>
    </source>
</evidence>
<feature type="transmembrane region" description="Helical" evidence="8">
    <location>
        <begin position="6"/>
        <end position="23"/>
    </location>
</feature>
<dbReference type="AlphaFoldDB" id="A0AA88GLA5"/>
<evidence type="ECO:0000256" key="7">
    <source>
        <dbReference type="ARBA" id="ARBA00038105"/>
    </source>
</evidence>
<evidence type="ECO:0000313" key="11">
    <source>
        <dbReference type="Proteomes" id="UP000816034"/>
    </source>
</evidence>
<keyword evidence="6 8" id="KW-0472">Membrane</keyword>
<dbReference type="PROSITE" id="PS50076">
    <property type="entry name" value="DNAJ_2"/>
    <property type="match status" value="1"/>
</dbReference>
<dbReference type="GO" id="GO:0001405">
    <property type="term" value="C:PAM complex, Tim23 associated import motor"/>
    <property type="evidence" value="ECO:0007669"/>
    <property type="project" value="TreeGrafter"/>
</dbReference>
<reference evidence="10 11" key="1">
    <citation type="journal article" date="2018" name="BMC Genomics">
        <title>The genome of Naegleria lovaniensis, the basis for a comparative approach to unravel pathogenicity factors of the human pathogenic amoeba N. fowleri.</title>
        <authorList>
            <person name="Liechti N."/>
            <person name="Schurch N."/>
            <person name="Bruggmann R."/>
            <person name="Wittwer M."/>
        </authorList>
    </citation>
    <scope>NUCLEOTIDE SEQUENCE [LARGE SCALE GENOMIC DNA]</scope>
    <source>
        <strain evidence="10 11">ATCC 30569</strain>
    </source>
</reference>
<evidence type="ECO:0000256" key="3">
    <source>
        <dbReference type="ARBA" id="ARBA00022792"/>
    </source>
</evidence>